<proteinExistence type="predicted"/>
<gene>
    <name evidence="2" type="ORF">E2C01_039171</name>
</gene>
<organism evidence="2 3">
    <name type="scientific">Portunus trituberculatus</name>
    <name type="common">Swimming crab</name>
    <name type="synonym">Neptunus trituberculatus</name>
    <dbReference type="NCBI Taxonomy" id="210409"/>
    <lineage>
        <taxon>Eukaryota</taxon>
        <taxon>Metazoa</taxon>
        <taxon>Ecdysozoa</taxon>
        <taxon>Arthropoda</taxon>
        <taxon>Crustacea</taxon>
        <taxon>Multicrustacea</taxon>
        <taxon>Malacostraca</taxon>
        <taxon>Eumalacostraca</taxon>
        <taxon>Eucarida</taxon>
        <taxon>Decapoda</taxon>
        <taxon>Pleocyemata</taxon>
        <taxon>Brachyura</taxon>
        <taxon>Eubrachyura</taxon>
        <taxon>Portunoidea</taxon>
        <taxon>Portunidae</taxon>
        <taxon>Portuninae</taxon>
        <taxon>Portunus</taxon>
    </lineage>
</organism>
<evidence type="ECO:0000256" key="1">
    <source>
        <dbReference type="SAM" id="MobiDB-lite"/>
    </source>
</evidence>
<keyword evidence="3" id="KW-1185">Reference proteome</keyword>
<name>A0A5B7FG56_PORTR</name>
<evidence type="ECO:0000313" key="3">
    <source>
        <dbReference type="Proteomes" id="UP000324222"/>
    </source>
</evidence>
<dbReference type="Proteomes" id="UP000324222">
    <property type="component" value="Unassembled WGS sequence"/>
</dbReference>
<dbReference type="AlphaFoldDB" id="A0A5B7FG56"/>
<evidence type="ECO:0000313" key="2">
    <source>
        <dbReference type="EMBL" id="MPC45472.1"/>
    </source>
</evidence>
<protein>
    <submittedName>
        <fullName evidence="2">Uncharacterized protein</fullName>
    </submittedName>
</protein>
<reference evidence="2 3" key="1">
    <citation type="submission" date="2019-05" db="EMBL/GenBank/DDBJ databases">
        <title>Another draft genome of Portunus trituberculatus and its Hox gene families provides insights of decapod evolution.</title>
        <authorList>
            <person name="Jeong J.-H."/>
            <person name="Song I."/>
            <person name="Kim S."/>
            <person name="Choi T."/>
            <person name="Kim D."/>
            <person name="Ryu S."/>
            <person name="Kim W."/>
        </authorList>
    </citation>
    <scope>NUCLEOTIDE SEQUENCE [LARGE SCALE GENOMIC DNA]</scope>
    <source>
        <tissue evidence="2">Muscle</tissue>
    </source>
</reference>
<feature type="region of interest" description="Disordered" evidence="1">
    <location>
        <begin position="23"/>
        <end position="48"/>
    </location>
</feature>
<sequence length="76" mass="8382">MHHGTGEVNTACYASSECSALQPENSVSSSPVFRRPHYQHSSRGPPIDHCGICFHKIEEYEEIEGSLVQGKPLQAE</sequence>
<comment type="caution">
    <text evidence="2">The sequence shown here is derived from an EMBL/GenBank/DDBJ whole genome shotgun (WGS) entry which is preliminary data.</text>
</comment>
<dbReference type="EMBL" id="VSRR010006745">
    <property type="protein sequence ID" value="MPC45472.1"/>
    <property type="molecule type" value="Genomic_DNA"/>
</dbReference>
<accession>A0A5B7FG56</accession>